<reference evidence="1" key="1">
    <citation type="journal article" date="2015" name="Nature">
        <title>Complex archaea that bridge the gap between prokaryotes and eukaryotes.</title>
        <authorList>
            <person name="Spang A."/>
            <person name="Saw J.H."/>
            <person name="Jorgensen S.L."/>
            <person name="Zaremba-Niedzwiedzka K."/>
            <person name="Martijn J."/>
            <person name="Lind A.E."/>
            <person name="van Eijk R."/>
            <person name="Schleper C."/>
            <person name="Guy L."/>
            <person name="Ettema T.J."/>
        </authorList>
    </citation>
    <scope>NUCLEOTIDE SEQUENCE</scope>
</reference>
<name>A0A0F9JDF8_9ZZZZ</name>
<accession>A0A0F9JDF8</accession>
<evidence type="ECO:0000313" key="1">
    <source>
        <dbReference type="EMBL" id="KKL97102.1"/>
    </source>
</evidence>
<comment type="caution">
    <text evidence="1">The sequence shown here is derived from an EMBL/GenBank/DDBJ whole genome shotgun (WGS) entry which is preliminary data.</text>
</comment>
<gene>
    <name evidence="1" type="ORF">LCGC14_1837870</name>
</gene>
<proteinExistence type="predicted"/>
<sequence>MSHFQNVSSDVISYFGTHPDGDGVDYSYTLFGNAPRSGEAFIVTGCVNKSVELTFERGEQVITTFEGEGKNQGAINQTITGTLVSSGSAGVGFPTFEDFTYQVDINGSGDSDFTCKSVSMQFAYDNVEALTSDGVGGYADKGFVGREGNTFTFTMLRDQQALLAETAWESGQSVKLT</sequence>
<protein>
    <submittedName>
        <fullName evidence="1">Uncharacterized protein</fullName>
    </submittedName>
</protein>
<dbReference type="AlphaFoldDB" id="A0A0F9JDF8"/>
<feature type="non-terminal residue" evidence="1">
    <location>
        <position position="177"/>
    </location>
</feature>
<dbReference type="EMBL" id="LAZR01018252">
    <property type="protein sequence ID" value="KKL97102.1"/>
    <property type="molecule type" value="Genomic_DNA"/>
</dbReference>
<organism evidence="1">
    <name type="scientific">marine sediment metagenome</name>
    <dbReference type="NCBI Taxonomy" id="412755"/>
    <lineage>
        <taxon>unclassified sequences</taxon>
        <taxon>metagenomes</taxon>
        <taxon>ecological metagenomes</taxon>
    </lineage>
</organism>